<dbReference type="GeneID" id="28250331"/>
<dbReference type="AlphaFoldDB" id="A0A1B1A3W0"/>
<accession>A0A1B1A3W0</accession>
<dbReference type="InterPro" id="IPR009380">
    <property type="entry name" value="DUF1036"/>
</dbReference>
<dbReference type="KEGG" id="rmb:K529_010825"/>
<protein>
    <recommendedName>
        <fullName evidence="3">DUF1036 domain-containing protein</fullName>
    </recommendedName>
</protein>
<evidence type="ECO:0000313" key="1">
    <source>
        <dbReference type="EMBL" id="ANP41259.1"/>
    </source>
</evidence>
<dbReference type="Pfam" id="PF06282">
    <property type="entry name" value="DUF1036"/>
    <property type="match status" value="1"/>
</dbReference>
<dbReference type="OrthoDB" id="9806840at2"/>
<reference evidence="1 2" key="1">
    <citation type="journal article" date="2016" name="ISME J.">
        <title>Global occurrence and heterogeneity of the Roseobacter-clade species Ruegeria mobilis.</title>
        <authorList>
            <person name="Sonnenschein E."/>
            <person name="Gram L."/>
        </authorList>
    </citation>
    <scope>NUCLEOTIDE SEQUENCE [LARGE SCALE GENOMIC DNA]</scope>
    <source>
        <strain evidence="1 2">F1926</strain>
    </source>
</reference>
<evidence type="ECO:0008006" key="3">
    <source>
        <dbReference type="Google" id="ProtNLM"/>
    </source>
</evidence>
<dbReference type="EMBL" id="CP015230">
    <property type="protein sequence ID" value="ANP41259.1"/>
    <property type="molecule type" value="Genomic_DNA"/>
</dbReference>
<organism evidence="1 2">
    <name type="scientific">Tritonibacter mobilis F1926</name>
    <dbReference type="NCBI Taxonomy" id="1265309"/>
    <lineage>
        <taxon>Bacteria</taxon>
        <taxon>Pseudomonadati</taxon>
        <taxon>Pseudomonadota</taxon>
        <taxon>Alphaproteobacteria</taxon>
        <taxon>Rhodobacterales</taxon>
        <taxon>Paracoccaceae</taxon>
        <taxon>Tritonibacter</taxon>
    </lineage>
</organism>
<name>A0A1B1A3W0_9RHOB</name>
<gene>
    <name evidence="1" type="ORF">K529_010825</name>
</gene>
<sequence>MKLSVLSGVVAAFTTLVPNAGQAKFTFCNQTLDVANVAISAFNDGAFESSGWWVVGPNQCAEVISQSLRSRFVYVFAKDVFGRALLDGVASMCVDTGRFQIRGEEECLTRGYIDARFHEVDTQQSDSWTFFLRSAAD</sequence>
<evidence type="ECO:0000313" key="2">
    <source>
        <dbReference type="Proteomes" id="UP000013243"/>
    </source>
</evidence>
<dbReference type="Proteomes" id="UP000013243">
    <property type="component" value="Chromosome"/>
</dbReference>
<dbReference type="RefSeq" id="WP_005623018.1">
    <property type="nucleotide sequence ID" value="NZ_CP015230.1"/>
</dbReference>
<dbReference type="STRING" id="1265309.K529_010825"/>
<proteinExistence type="predicted"/>